<reference evidence="2 3" key="2">
    <citation type="journal article" date="2022" name="Int. J. Syst. Evol. Microbiol.">
        <title>Strains of Bradyrhizobium barranii sp. nov. associated with legumes native to Canada are symbionts of soybeans and belong to different subspecies (subsp. barranii subsp. nov. and subsp. apii subsp. nov.) and symbiovars (sv. glycinearum and sv. septentrionale).</title>
        <authorList>
            <person name="Bromfield E.S.P."/>
            <person name="Cloutier S."/>
            <person name="Wasai-Hara S."/>
            <person name="Minamisawa K."/>
        </authorList>
    </citation>
    <scope>NUCLEOTIDE SEQUENCE [LARGE SCALE GENOMIC DNA]</scope>
    <source>
        <strain evidence="2 3">144S4</strain>
    </source>
</reference>
<gene>
    <name evidence="2" type="ORF">J4G43_047085</name>
    <name evidence="1" type="ORF">J4G43_48795</name>
</gene>
<dbReference type="RefSeq" id="WP_208088896.1">
    <property type="nucleotide sequence ID" value="NZ_CP086136.1"/>
</dbReference>
<evidence type="ECO:0000313" key="1">
    <source>
        <dbReference type="EMBL" id="MBO1868420.1"/>
    </source>
</evidence>
<accession>A0A939S801</accession>
<name>A0A939S801_9BRAD</name>
<evidence type="ECO:0000313" key="3">
    <source>
        <dbReference type="Proteomes" id="UP000664702"/>
    </source>
</evidence>
<evidence type="ECO:0000313" key="2">
    <source>
        <dbReference type="EMBL" id="UEM11933.1"/>
    </source>
</evidence>
<dbReference type="AlphaFoldDB" id="A0A939S801"/>
<proteinExistence type="predicted"/>
<dbReference type="EMBL" id="CP086136">
    <property type="protein sequence ID" value="UEM11933.1"/>
    <property type="molecule type" value="Genomic_DNA"/>
</dbReference>
<protein>
    <submittedName>
        <fullName evidence="1">Uncharacterized protein</fullName>
    </submittedName>
</protein>
<dbReference type="EMBL" id="JAGEMI010000001">
    <property type="protein sequence ID" value="MBO1868420.1"/>
    <property type="molecule type" value="Genomic_DNA"/>
</dbReference>
<dbReference type="KEGG" id="bban:J4G43_047085"/>
<dbReference type="Proteomes" id="UP000664702">
    <property type="component" value="Chromosome"/>
</dbReference>
<organism evidence="1">
    <name type="scientific">Bradyrhizobium barranii subsp. barranii</name>
    <dbReference type="NCBI Taxonomy" id="2823807"/>
    <lineage>
        <taxon>Bacteria</taxon>
        <taxon>Pseudomonadati</taxon>
        <taxon>Pseudomonadota</taxon>
        <taxon>Alphaproteobacteria</taxon>
        <taxon>Hyphomicrobiales</taxon>
        <taxon>Nitrobacteraceae</taxon>
        <taxon>Bradyrhizobium</taxon>
        <taxon>Bradyrhizobium barranii</taxon>
    </lineage>
</organism>
<sequence length="173" mass="19740">MSDMLLIRREPMNFNPLEDVVMDDEAPSIWGGPHVGKRLSEAMQTLRLLPMPGVCGYRPGWPPYVYEFDDLVEQHKQGELERTQQMQNRTRLLPSLRDVTRMEAAICWPAHYLGRLAHLVLAVNAVALAHALERDAGWVAAKRGGYADTWRQRHDQGCEIIARGLRNELVPVF</sequence>
<reference evidence="1" key="1">
    <citation type="submission" date="2021-03" db="EMBL/GenBank/DDBJ databases">
        <title>Whole Genome Sequence of Bradyrhizobium sp. Strain 144S4.</title>
        <authorList>
            <person name="Bromfield E.S.P."/>
            <person name="Cloutier S."/>
        </authorList>
    </citation>
    <scope>NUCLEOTIDE SEQUENCE [LARGE SCALE GENOMIC DNA]</scope>
    <source>
        <strain evidence="1">144S4</strain>
    </source>
</reference>